<sequence length="121" mass="14347">MRYNWGNEFSADCFGCSNRVLGHYLTASRWCRLATLMLRMGLRQVKQIEVGYIHVKAIQKVMTVNAQRAQTMNVELYSHYLESFRVQEYISHRSGLLPRSYAVDLRNKHYECRKFQSLQYS</sequence>
<dbReference type="OrthoDB" id="1747431at2759"/>
<dbReference type="Proteomes" id="UP000828251">
    <property type="component" value="Unassembled WGS sequence"/>
</dbReference>
<evidence type="ECO:0000313" key="1">
    <source>
        <dbReference type="EMBL" id="KAH1038936.1"/>
    </source>
</evidence>
<dbReference type="AlphaFoldDB" id="A0A9D3ZII0"/>
<protein>
    <submittedName>
        <fullName evidence="1">Uncharacterized protein</fullName>
    </submittedName>
</protein>
<comment type="caution">
    <text evidence="1">The sequence shown here is derived from an EMBL/GenBank/DDBJ whole genome shotgun (WGS) entry which is preliminary data.</text>
</comment>
<organism evidence="1 2">
    <name type="scientific">Gossypium stocksii</name>
    <dbReference type="NCBI Taxonomy" id="47602"/>
    <lineage>
        <taxon>Eukaryota</taxon>
        <taxon>Viridiplantae</taxon>
        <taxon>Streptophyta</taxon>
        <taxon>Embryophyta</taxon>
        <taxon>Tracheophyta</taxon>
        <taxon>Spermatophyta</taxon>
        <taxon>Magnoliopsida</taxon>
        <taxon>eudicotyledons</taxon>
        <taxon>Gunneridae</taxon>
        <taxon>Pentapetalae</taxon>
        <taxon>rosids</taxon>
        <taxon>malvids</taxon>
        <taxon>Malvales</taxon>
        <taxon>Malvaceae</taxon>
        <taxon>Malvoideae</taxon>
        <taxon>Gossypium</taxon>
    </lineage>
</organism>
<name>A0A9D3ZII0_9ROSI</name>
<dbReference type="EMBL" id="JAIQCV010000012">
    <property type="protein sequence ID" value="KAH1038936.1"/>
    <property type="molecule type" value="Genomic_DNA"/>
</dbReference>
<accession>A0A9D3ZII0</accession>
<proteinExistence type="predicted"/>
<evidence type="ECO:0000313" key="2">
    <source>
        <dbReference type="Proteomes" id="UP000828251"/>
    </source>
</evidence>
<keyword evidence="2" id="KW-1185">Reference proteome</keyword>
<reference evidence="1 2" key="1">
    <citation type="journal article" date="2021" name="Plant Biotechnol. J.">
        <title>Multi-omics assisted identification of the key and species-specific regulatory components of drought-tolerant mechanisms in Gossypium stocksii.</title>
        <authorList>
            <person name="Yu D."/>
            <person name="Ke L."/>
            <person name="Zhang D."/>
            <person name="Wu Y."/>
            <person name="Sun Y."/>
            <person name="Mei J."/>
            <person name="Sun J."/>
            <person name="Sun Y."/>
        </authorList>
    </citation>
    <scope>NUCLEOTIDE SEQUENCE [LARGE SCALE GENOMIC DNA]</scope>
    <source>
        <strain evidence="2">cv. E1</strain>
        <tissue evidence="1">Leaf</tissue>
    </source>
</reference>
<gene>
    <name evidence="1" type="ORF">J1N35_040679</name>
</gene>